<reference evidence="2" key="1">
    <citation type="submission" date="2014-02" db="EMBL/GenBank/DDBJ databases">
        <title>The Genome Sequence of Trichophyton rubrum (morphotype fischeri) CBS 288.86.</title>
        <authorList>
            <consortium name="The Broad Institute Genomics Platform"/>
            <person name="Cuomo C.A."/>
            <person name="White T.C."/>
            <person name="Graser Y."/>
            <person name="Martinez-Rossi N."/>
            <person name="Heitman J."/>
            <person name="Young S.K."/>
            <person name="Zeng Q."/>
            <person name="Gargeya S."/>
            <person name="Abouelleil A."/>
            <person name="Alvarado L."/>
            <person name="Chapman S.B."/>
            <person name="Gainer-Dewar J."/>
            <person name="Goldberg J."/>
            <person name="Griggs A."/>
            <person name="Gujja S."/>
            <person name="Hansen M."/>
            <person name="Howarth C."/>
            <person name="Imamovic A."/>
            <person name="Larimer J."/>
            <person name="Martinez D."/>
            <person name="Murphy C."/>
            <person name="Pearson M.D."/>
            <person name="Persinoti G."/>
            <person name="Poon T."/>
            <person name="Priest M."/>
            <person name="Roberts A.D."/>
            <person name="Saif S."/>
            <person name="Shea T.D."/>
            <person name="Sykes S.N."/>
            <person name="Wortman J."/>
            <person name="Nusbaum C."/>
            <person name="Birren B."/>
        </authorList>
    </citation>
    <scope>NUCLEOTIDE SEQUENCE [LARGE SCALE GENOMIC DNA]</scope>
    <source>
        <strain evidence="2">CBS 288.86</strain>
    </source>
</reference>
<dbReference type="Proteomes" id="UP000023758">
    <property type="component" value="Unassembled WGS sequence"/>
</dbReference>
<dbReference type="HOGENOM" id="CLU_158161_0_0_1"/>
<protein>
    <submittedName>
        <fullName evidence="2">Uncharacterized protein</fullName>
    </submittedName>
</protein>
<sequence>MTPGLEPSPKWLSAPDVDSAPATSQCRCATTTRGVTTRRRRRRRPKLFCLFFPLPRVHLAHTTKKKKKKKKKKICFEYSKFCCLFVCMHACMFACPVNNHVPKKKLLVNKSFCCVLLLSLSSPGSHCSCSSP</sequence>
<evidence type="ECO:0000256" key="1">
    <source>
        <dbReference type="SAM" id="MobiDB-lite"/>
    </source>
</evidence>
<dbReference type="AlphaFoldDB" id="A0A022W2N4"/>
<proteinExistence type="predicted"/>
<evidence type="ECO:0000313" key="2">
    <source>
        <dbReference type="EMBL" id="EZF52338.1"/>
    </source>
</evidence>
<dbReference type="EMBL" id="KK207854">
    <property type="protein sequence ID" value="EZF52338.1"/>
    <property type="molecule type" value="Genomic_DNA"/>
</dbReference>
<organism evidence="2">
    <name type="scientific">Trichophyton rubrum CBS 288.86</name>
    <dbReference type="NCBI Taxonomy" id="1215330"/>
    <lineage>
        <taxon>Eukaryota</taxon>
        <taxon>Fungi</taxon>
        <taxon>Dikarya</taxon>
        <taxon>Ascomycota</taxon>
        <taxon>Pezizomycotina</taxon>
        <taxon>Eurotiomycetes</taxon>
        <taxon>Eurotiomycetidae</taxon>
        <taxon>Onygenales</taxon>
        <taxon>Arthrodermataceae</taxon>
        <taxon>Trichophyton</taxon>
    </lineage>
</organism>
<accession>A0A022W2N4</accession>
<gene>
    <name evidence="2" type="ORF">H103_04586</name>
</gene>
<name>A0A022W2N4_TRIRU</name>
<feature type="region of interest" description="Disordered" evidence="1">
    <location>
        <begin position="1"/>
        <end position="22"/>
    </location>
</feature>